<evidence type="ECO:0000313" key="2">
    <source>
        <dbReference type="EMBL" id="KAJ8271963.1"/>
    </source>
</evidence>
<evidence type="ECO:0000256" key="1">
    <source>
        <dbReference type="SAM" id="MobiDB-lite"/>
    </source>
</evidence>
<dbReference type="Proteomes" id="UP001152803">
    <property type="component" value="Unassembled WGS sequence"/>
</dbReference>
<feature type="compositionally biased region" description="Pro residues" evidence="1">
    <location>
        <begin position="132"/>
        <end position="144"/>
    </location>
</feature>
<proteinExistence type="predicted"/>
<feature type="region of interest" description="Disordered" evidence="1">
    <location>
        <begin position="125"/>
        <end position="144"/>
    </location>
</feature>
<keyword evidence="3" id="KW-1185">Reference proteome</keyword>
<reference evidence="2" key="1">
    <citation type="journal article" date="2023" name="Science">
        <title>Genome structures resolve the early diversification of teleost fishes.</title>
        <authorList>
            <person name="Parey E."/>
            <person name="Louis A."/>
            <person name="Montfort J."/>
            <person name="Bouchez O."/>
            <person name="Roques C."/>
            <person name="Iampietro C."/>
            <person name="Lluch J."/>
            <person name="Castinel A."/>
            <person name="Donnadieu C."/>
            <person name="Desvignes T."/>
            <person name="Floi Bucao C."/>
            <person name="Jouanno E."/>
            <person name="Wen M."/>
            <person name="Mejri S."/>
            <person name="Dirks R."/>
            <person name="Jansen H."/>
            <person name="Henkel C."/>
            <person name="Chen W.J."/>
            <person name="Zahm M."/>
            <person name="Cabau C."/>
            <person name="Klopp C."/>
            <person name="Thompson A.W."/>
            <person name="Robinson-Rechavi M."/>
            <person name="Braasch I."/>
            <person name="Lecointre G."/>
            <person name="Bobe J."/>
            <person name="Postlethwait J.H."/>
            <person name="Berthelot C."/>
            <person name="Roest Crollius H."/>
            <person name="Guiguen Y."/>
        </authorList>
    </citation>
    <scope>NUCLEOTIDE SEQUENCE</scope>
    <source>
        <strain evidence="2">Concon-B</strain>
    </source>
</reference>
<name>A0A9Q1HZ71_CONCO</name>
<dbReference type="AlphaFoldDB" id="A0A9Q1HZ71"/>
<gene>
    <name evidence="2" type="ORF">COCON_G00108220</name>
</gene>
<dbReference type="EMBL" id="JAFJMO010000007">
    <property type="protein sequence ID" value="KAJ8271963.1"/>
    <property type="molecule type" value="Genomic_DNA"/>
</dbReference>
<organism evidence="2 3">
    <name type="scientific">Conger conger</name>
    <name type="common">Conger eel</name>
    <name type="synonym">Muraena conger</name>
    <dbReference type="NCBI Taxonomy" id="82655"/>
    <lineage>
        <taxon>Eukaryota</taxon>
        <taxon>Metazoa</taxon>
        <taxon>Chordata</taxon>
        <taxon>Craniata</taxon>
        <taxon>Vertebrata</taxon>
        <taxon>Euteleostomi</taxon>
        <taxon>Actinopterygii</taxon>
        <taxon>Neopterygii</taxon>
        <taxon>Teleostei</taxon>
        <taxon>Anguilliformes</taxon>
        <taxon>Congridae</taxon>
        <taxon>Conger</taxon>
    </lineage>
</organism>
<evidence type="ECO:0000313" key="3">
    <source>
        <dbReference type="Proteomes" id="UP001152803"/>
    </source>
</evidence>
<accession>A0A9Q1HZ71</accession>
<sequence length="144" mass="15566">MHLCQYACACKHADTVSTLLFADASQTSVNPSGHCFSNPSYHTLGQCSVTQCHGNSLDGQSTLKPKSKKGDRSSAEWRAYCNLKDLEPTVNVMQGTAGILTTFSQGPYDLPRNSHIPSHYDLVPVRLSPSHRTPPPDSPPGSLL</sequence>
<protein>
    <submittedName>
        <fullName evidence="2">Uncharacterized protein</fullName>
    </submittedName>
</protein>
<comment type="caution">
    <text evidence="2">The sequence shown here is derived from an EMBL/GenBank/DDBJ whole genome shotgun (WGS) entry which is preliminary data.</text>
</comment>
<dbReference type="OrthoDB" id="409374at2759"/>